<sequence length="401" mass="42968">MSETTTTGFSIKAAGLFLVLPLVLFLLAVFFVPLAGMLRLSIEDRDLSSVMPVTAEAIKRWDGTGLPAPAVYDAVALDLIAAKKTRTAGVAARRLNYDTPSLRTVITATVRSLPETAGTGTDWAAELPVIDPAWGRPEIWQAIARARGPWSDFYLLSAFDLRRDPAGRLHAARDEGGLYVDVLIRTFTIAFTVTVICIVLALPAAFLLMSTGAGVSSLLMIVLLLPLWTSVLVRSAAWMVILQKNGLINTLLINIGLIGQPLELIYNRTGVLIALTHILLPYAVLPILGAMRNVPRNQTLAANSLGAGPLRTFFSVYLPQILPGISAGGLLVFILSLGYYITPLLLGGAGDQLLPYYIAFNTTQTVNWGLAAALGSVLLAATFLLYAAYIRLVGVQRIGLG</sequence>
<evidence type="ECO:0000313" key="11">
    <source>
        <dbReference type="Proteomes" id="UP000238523"/>
    </source>
</evidence>
<comment type="subcellular location">
    <subcellularLocation>
        <location evidence="1 8">Cell membrane</location>
        <topology evidence="1 8">Multi-pass membrane protein</topology>
    </subcellularLocation>
</comment>
<evidence type="ECO:0000256" key="2">
    <source>
        <dbReference type="ARBA" id="ARBA00007069"/>
    </source>
</evidence>
<dbReference type="SUPFAM" id="SSF161098">
    <property type="entry name" value="MetI-like"/>
    <property type="match status" value="1"/>
</dbReference>
<feature type="transmembrane region" description="Helical" evidence="8">
    <location>
        <begin position="321"/>
        <end position="346"/>
    </location>
</feature>
<feature type="transmembrane region" description="Helical" evidence="8">
    <location>
        <begin position="16"/>
        <end position="38"/>
    </location>
</feature>
<dbReference type="CDD" id="cd06261">
    <property type="entry name" value="TM_PBP2"/>
    <property type="match status" value="1"/>
</dbReference>
<dbReference type="Proteomes" id="UP000238523">
    <property type="component" value="Plasmid pRLN1"/>
</dbReference>
<proteinExistence type="inferred from homology"/>
<keyword evidence="5 8" id="KW-0812">Transmembrane</keyword>
<protein>
    <submittedName>
        <fullName evidence="10">ABC-type spermidine/putrescine transport system, permease component I</fullName>
    </submittedName>
</protein>
<dbReference type="PROSITE" id="PS50928">
    <property type="entry name" value="ABC_TM1"/>
    <property type="match status" value="1"/>
</dbReference>
<reference evidence="10 11" key="1">
    <citation type="submission" date="2017-11" db="EMBL/GenBank/DDBJ databases">
        <title>Complete genome of Rhizobium leguminosarum Norway, an ineffective micro-symbiont.</title>
        <authorList>
            <person name="Hoffrichter A."/>
            <person name="Liang J."/>
            <person name="Brachmann A."/>
            <person name="Marin M."/>
        </authorList>
    </citation>
    <scope>NUCLEOTIDE SEQUENCE [LARGE SCALE GENOMIC DNA]</scope>
    <source>
        <strain evidence="10 11">Norway</strain>
        <plasmid evidence="11">Plasmid prln1</plasmid>
    </source>
</reference>
<dbReference type="PANTHER" id="PTHR42929:SF5">
    <property type="entry name" value="ABC TRANSPORTER PERMEASE PROTEIN"/>
    <property type="match status" value="1"/>
</dbReference>
<dbReference type="InterPro" id="IPR035906">
    <property type="entry name" value="MetI-like_sf"/>
</dbReference>
<feature type="transmembrane region" description="Helical" evidence="8">
    <location>
        <begin position="182"/>
        <end position="209"/>
    </location>
</feature>
<dbReference type="EMBL" id="CP025013">
    <property type="protein sequence ID" value="AUW45941.1"/>
    <property type="molecule type" value="Genomic_DNA"/>
</dbReference>
<evidence type="ECO:0000256" key="5">
    <source>
        <dbReference type="ARBA" id="ARBA00022692"/>
    </source>
</evidence>
<feature type="transmembrane region" description="Helical" evidence="8">
    <location>
        <begin position="272"/>
        <end position="291"/>
    </location>
</feature>
<dbReference type="PANTHER" id="PTHR42929">
    <property type="entry name" value="INNER MEMBRANE ABC TRANSPORTER PERMEASE PROTEIN YDCU-RELATED-RELATED"/>
    <property type="match status" value="1"/>
</dbReference>
<dbReference type="InterPro" id="IPR000515">
    <property type="entry name" value="MetI-like"/>
</dbReference>
<dbReference type="RefSeq" id="WP_105008669.1">
    <property type="nucleotide sequence ID" value="NZ_CP025013.1"/>
</dbReference>
<feature type="transmembrane region" description="Helical" evidence="8">
    <location>
        <begin position="366"/>
        <end position="389"/>
    </location>
</feature>
<feature type="transmembrane region" description="Helical" evidence="8">
    <location>
        <begin position="215"/>
        <end position="234"/>
    </location>
</feature>
<feature type="domain" description="ABC transmembrane type-1" evidence="9">
    <location>
        <begin position="183"/>
        <end position="389"/>
    </location>
</feature>
<accession>A0A2K9ZD16</accession>
<dbReference type="AlphaFoldDB" id="A0A2K9ZD16"/>
<evidence type="ECO:0000256" key="8">
    <source>
        <dbReference type="RuleBase" id="RU363032"/>
    </source>
</evidence>
<dbReference type="Pfam" id="PF00528">
    <property type="entry name" value="BPD_transp_1"/>
    <property type="match status" value="1"/>
</dbReference>
<geneLocation type="plasmid" evidence="11">
    <name>prln1</name>
</geneLocation>
<keyword evidence="4" id="KW-1003">Cell membrane</keyword>
<keyword evidence="7 8" id="KW-0472">Membrane</keyword>
<evidence type="ECO:0000256" key="7">
    <source>
        <dbReference type="ARBA" id="ARBA00023136"/>
    </source>
</evidence>
<name>A0A2K9ZD16_RHILE</name>
<evidence type="ECO:0000256" key="1">
    <source>
        <dbReference type="ARBA" id="ARBA00004651"/>
    </source>
</evidence>
<dbReference type="GO" id="GO:0005886">
    <property type="term" value="C:plasma membrane"/>
    <property type="evidence" value="ECO:0007669"/>
    <property type="project" value="UniProtKB-SubCell"/>
</dbReference>
<evidence type="ECO:0000256" key="3">
    <source>
        <dbReference type="ARBA" id="ARBA00022448"/>
    </source>
</evidence>
<gene>
    <name evidence="10" type="ORF">CUJ84_pRLN1000480</name>
</gene>
<feature type="transmembrane region" description="Helical" evidence="8">
    <location>
        <begin position="246"/>
        <end position="266"/>
    </location>
</feature>
<evidence type="ECO:0000259" key="9">
    <source>
        <dbReference type="PROSITE" id="PS50928"/>
    </source>
</evidence>
<evidence type="ECO:0000256" key="6">
    <source>
        <dbReference type="ARBA" id="ARBA00022989"/>
    </source>
</evidence>
<keyword evidence="3 8" id="KW-0813">Transport</keyword>
<organism evidence="10 11">
    <name type="scientific">Rhizobium leguminosarum</name>
    <dbReference type="NCBI Taxonomy" id="384"/>
    <lineage>
        <taxon>Bacteria</taxon>
        <taxon>Pseudomonadati</taxon>
        <taxon>Pseudomonadota</taxon>
        <taxon>Alphaproteobacteria</taxon>
        <taxon>Hyphomicrobiales</taxon>
        <taxon>Rhizobiaceae</taxon>
        <taxon>Rhizobium/Agrobacterium group</taxon>
        <taxon>Rhizobium</taxon>
    </lineage>
</organism>
<evidence type="ECO:0000256" key="4">
    <source>
        <dbReference type="ARBA" id="ARBA00022475"/>
    </source>
</evidence>
<keyword evidence="6 8" id="KW-1133">Transmembrane helix</keyword>
<comment type="similarity">
    <text evidence="2">Belongs to the binding-protein-dependent transport system permease family. CysTW subfamily.</text>
</comment>
<dbReference type="Gene3D" id="1.10.3720.10">
    <property type="entry name" value="MetI-like"/>
    <property type="match status" value="1"/>
</dbReference>
<keyword evidence="10" id="KW-0614">Plasmid</keyword>
<dbReference type="GO" id="GO:0055085">
    <property type="term" value="P:transmembrane transport"/>
    <property type="evidence" value="ECO:0007669"/>
    <property type="project" value="InterPro"/>
</dbReference>
<evidence type="ECO:0000313" key="10">
    <source>
        <dbReference type="EMBL" id="AUW45941.1"/>
    </source>
</evidence>